<evidence type="ECO:0000313" key="3">
    <source>
        <dbReference type="Proteomes" id="UP000324965"/>
    </source>
</evidence>
<dbReference type="OrthoDB" id="4547358at2"/>
<evidence type="ECO:0000313" key="2">
    <source>
        <dbReference type="EMBL" id="KAA0942956.1"/>
    </source>
</evidence>
<name>A0A5B0BMQ9_9ACTN</name>
<organism evidence="2 3">
    <name type="scientific">Streptomyces apricus</name>
    <dbReference type="NCBI Taxonomy" id="1828112"/>
    <lineage>
        <taxon>Bacteria</taxon>
        <taxon>Bacillati</taxon>
        <taxon>Actinomycetota</taxon>
        <taxon>Actinomycetes</taxon>
        <taxon>Kitasatosporales</taxon>
        <taxon>Streptomycetaceae</taxon>
        <taxon>Streptomyces</taxon>
    </lineage>
</organism>
<dbReference type="EMBL" id="VDFC01000004">
    <property type="protein sequence ID" value="KAA0942956.1"/>
    <property type="molecule type" value="Genomic_DNA"/>
</dbReference>
<dbReference type="Proteomes" id="UP000324965">
    <property type="component" value="Unassembled WGS sequence"/>
</dbReference>
<comment type="caution">
    <text evidence="2">The sequence shown here is derived from an EMBL/GenBank/DDBJ whole genome shotgun (WGS) entry which is preliminary data.</text>
</comment>
<gene>
    <name evidence="2" type="ORF">FGF04_01790</name>
</gene>
<dbReference type="Pfam" id="PF00702">
    <property type="entry name" value="Hydrolase"/>
    <property type="match status" value="1"/>
</dbReference>
<dbReference type="GO" id="GO:0008967">
    <property type="term" value="F:phosphoglycolate phosphatase activity"/>
    <property type="evidence" value="ECO:0007669"/>
    <property type="project" value="TreeGrafter"/>
</dbReference>
<dbReference type="SFLD" id="SFLDS00003">
    <property type="entry name" value="Haloacid_Dehalogenase"/>
    <property type="match status" value="1"/>
</dbReference>
<keyword evidence="2" id="KW-0378">Hydrolase</keyword>
<dbReference type="InterPro" id="IPR050155">
    <property type="entry name" value="HAD-like_hydrolase_sf"/>
</dbReference>
<dbReference type="SFLD" id="SFLDG01129">
    <property type="entry name" value="C1.5:_HAD__Beta-PGM__Phosphata"/>
    <property type="match status" value="1"/>
</dbReference>
<dbReference type="AlphaFoldDB" id="A0A5B0BMQ9"/>
<dbReference type="SUPFAM" id="SSF56784">
    <property type="entry name" value="HAD-like"/>
    <property type="match status" value="1"/>
</dbReference>
<accession>A0A5B0BMQ9</accession>
<dbReference type="PANTHER" id="PTHR43434">
    <property type="entry name" value="PHOSPHOGLYCOLATE PHOSPHATASE"/>
    <property type="match status" value="1"/>
</dbReference>
<dbReference type="InterPro" id="IPR023214">
    <property type="entry name" value="HAD_sf"/>
</dbReference>
<sequence>MVRRPLGNHHDGPDTLLVTPDAKQTGPVAAGTEDLRAVIERARFILFDFDGPICRLFAGHSARYVARDLVEWLERQGLRELLTDEERVHPDPMAVLYAVNRRHPRSDLVVELEDRLTQQELRAAPSAWPTEFADPLIRTWSAVGARLAIATNNSPRTAVTYLESRGLSDCFAPNVYGRTQDLDHLKPHPHCLNRALNAMGAAPRSALMIGDAPSDYVAAEAAGVPFLGYARNAEKATLLRDAGAGQVVGSLEPVLRILRSRA</sequence>
<dbReference type="GO" id="GO:0005829">
    <property type="term" value="C:cytosol"/>
    <property type="evidence" value="ECO:0007669"/>
    <property type="project" value="TreeGrafter"/>
</dbReference>
<keyword evidence="3" id="KW-1185">Reference proteome</keyword>
<proteinExistence type="predicted"/>
<dbReference type="InterPro" id="IPR036412">
    <property type="entry name" value="HAD-like_sf"/>
</dbReference>
<dbReference type="PANTHER" id="PTHR43434:SF1">
    <property type="entry name" value="PHOSPHOGLYCOLATE PHOSPHATASE"/>
    <property type="match status" value="1"/>
</dbReference>
<protein>
    <submittedName>
        <fullName evidence="2">HAD family hydrolase</fullName>
    </submittedName>
</protein>
<dbReference type="Gene3D" id="3.40.50.1000">
    <property type="entry name" value="HAD superfamily/HAD-like"/>
    <property type="match status" value="1"/>
</dbReference>
<dbReference type="GO" id="GO:0006281">
    <property type="term" value="P:DNA repair"/>
    <property type="evidence" value="ECO:0007669"/>
    <property type="project" value="TreeGrafter"/>
</dbReference>
<evidence type="ECO:0000256" key="1">
    <source>
        <dbReference type="SAM" id="MobiDB-lite"/>
    </source>
</evidence>
<feature type="region of interest" description="Disordered" evidence="1">
    <location>
        <begin position="1"/>
        <end position="24"/>
    </location>
</feature>
<reference evidence="2 3" key="1">
    <citation type="submission" date="2019-05" db="EMBL/GenBank/DDBJ databases">
        <authorList>
            <person name="Hariharan J."/>
            <person name="Choudoir M.J."/>
            <person name="Diebold P."/>
            <person name="Panke-Buisse K."/>
            <person name="Buckley D.H."/>
        </authorList>
    </citation>
    <scope>NUCLEOTIDE SEQUENCE [LARGE SCALE GENOMIC DNA]</scope>
    <source>
        <strain evidence="2 3">SUN51</strain>
    </source>
</reference>